<accession>A0A1C7MA03</accession>
<dbReference type="EMBL" id="LUGG01000007">
    <property type="protein sequence ID" value="OBZ73166.1"/>
    <property type="molecule type" value="Genomic_DNA"/>
</dbReference>
<evidence type="ECO:0000313" key="2">
    <source>
        <dbReference type="EMBL" id="OBZ73166.1"/>
    </source>
</evidence>
<dbReference type="OrthoDB" id="2758008at2759"/>
<feature type="compositionally biased region" description="Basic and acidic residues" evidence="1">
    <location>
        <begin position="99"/>
        <end position="112"/>
    </location>
</feature>
<dbReference type="AlphaFoldDB" id="A0A1C7MA03"/>
<evidence type="ECO:0000256" key="1">
    <source>
        <dbReference type="SAM" id="MobiDB-lite"/>
    </source>
</evidence>
<organism evidence="2 3">
    <name type="scientific">Grifola frondosa</name>
    <name type="common">Maitake</name>
    <name type="synonym">Polyporus frondosus</name>
    <dbReference type="NCBI Taxonomy" id="5627"/>
    <lineage>
        <taxon>Eukaryota</taxon>
        <taxon>Fungi</taxon>
        <taxon>Dikarya</taxon>
        <taxon>Basidiomycota</taxon>
        <taxon>Agaricomycotina</taxon>
        <taxon>Agaricomycetes</taxon>
        <taxon>Polyporales</taxon>
        <taxon>Grifolaceae</taxon>
        <taxon>Grifola</taxon>
    </lineage>
</organism>
<protein>
    <submittedName>
        <fullName evidence="2">Uncharacterized protein</fullName>
    </submittedName>
</protein>
<feature type="region of interest" description="Disordered" evidence="1">
    <location>
        <begin position="80"/>
        <end position="143"/>
    </location>
</feature>
<reference evidence="2 3" key="1">
    <citation type="submission" date="2016-03" db="EMBL/GenBank/DDBJ databases">
        <title>Whole genome sequencing of Grifola frondosa 9006-11.</title>
        <authorList>
            <person name="Min B."/>
            <person name="Park H."/>
            <person name="Kim J.-G."/>
            <person name="Cho H."/>
            <person name="Oh Y.-L."/>
            <person name="Kong W.-S."/>
            <person name="Choi I.-G."/>
        </authorList>
    </citation>
    <scope>NUCLEOTIDE SEQUENCE [LARGE SCALE GENOMIC DNA]</scope>
    <source>
        <strain evidence="2 3">9006-11</strain>
    </source>
</reference>
<gene>
    <name evidence="2" type="ORF">A0H81_07303</name>
</gene>
<comment type="caution">
    <text evidence="2">The sequence shown here is derived from an EMBL/GenBank/DDBJ whole genome shotgun (WGS) entry which is preliminary data.</text>
</comment>
<keyword evidence="3" id="KW-1185">Reference proteome</keyword>
<sequence length="143" mass="15627">MLNMLHIIVTFVDDITYVTNFEDPITSILISRFLLNLREVDTSGSESLLQSRPSFIRSHPMAPGSAHSFITPLGAPLDHGFTLSPRGESDVSDLNSIDPAEHGDPDEARVESVENGSLHITPQAGPSRWINSSGPMPRSYELS</sequence>
<dbReference type="Proteomes" id="UP000092993">
    <property type="component" value="Unassembled WGS sequence"/>
</dbReference>
<evidence type="ECO:0000313" key="3">
    <source>
        <dbReference type="Proteomes" id="UP000092993"/>
    </source>
</evidence>
<proteinExistence type="predicted"/>
<name>A0A1C7MA03_GRIFR</name>